<dbReference type="GO" id="GO:0004222">
    <property type="term" value="F:metalloendopeptidase activity"/>
    <property type="evidence" value="ECO:0007669"/>
    <property type="project" value="UniProtKB-UniRule"/>
</dbReference>
<protein>
    <recommendedName>
        <fullName evidence="7">Metalloendopeptidase</fullName>
        <ecNumber evidence="7">3.4.24.-</ecNumber>
    </recommendedName>
</protein>
<evidence type="ECO:0000256" key="6">
    <source>
        <dbReference type="PROSITE-ProRule" id="PRU01211"/>
    </source>
</evidence>
<keyword evidence="4 6" id="KW-0862">Zinc</keyword>
<feature type="binding site" evidence="6">
    <location>
        <position position="174"/>
    </location>
    <ligand>
        <name>Zn(2+)</name>
        <dbReference type="ChEBI" id="CHEBI:29105"/>
        <note>catalytic</note>
    </ligand>
</feature>
<dbReference type="GO" id="GO:0008270">
    <property type="term" value="F:zinc ion binding"/>
    <property type="evidence" value="ECO:0007669"/>
    <property type="project" value="UniProtKB-UniRule"/>
</dbReference>
<accession>A0A6S7IR07</accession>
<organism evidence="8 9">
    <name type="scientific">Paramuricea clavata</name>
    <name type="common">Red gorgonian</name>
    <name type="synonym">Violescent sea-whip</name>
    <dbReference type="NCBI Taxonomy" id="317549"/>
    <lineage>
        <taxon>Eukaryota</taxon>
        <taxon>Metazoa</taxon>
        <taxon>Cnidaria</taxon>
        <taxon>Anthozoa</taxon>
        <taxon>Octocorallia</taxon>
        <taxon>Malacalcyonacea</taxon>
        <taxon>Plexauridae</taxon>
        <taxon>Paramuricea</taxon>
    </lineage>
</organism>
<keyword evidence="9" id="KW-1185">Reference proteome</keyword>
<evidence type="ECO:0000313" key="8">
    <source>
        <dbReference type="EMBL" id="CAB4020073.1"/>
    </source>
</evidence>
<dbReference type="Proteomes" id="UP001152795">
    <property type="component" value="Unassembled WGS sequence"/>
</dbReference>
<dbReference type="SMART" id="SM00235">
    <property type="entry name" value="ZnMc"/>
    <property type="match status" value="1"/>
</dbReference>
<evidence type="ECO:0000256" key="1">
    <source>
        <dbReference type="ARBA" id="ARBA00022670"/>
    </source>
</evidence>
<keyword evidence="6" id="KW-1015">Disulfide bond</keyword>
<evidence type="ECO:0000256" key="2">
    <source>
        <dbReference type="ARBA" id="ARBA00022723"/>
    </source>
</evidence>
<evidence type="ECO:0000256" key="5">
    <source>
        <dbReference type="ARBA" id="ARBA00023049"/>
    </source>
</evidence>
<keyword evidence="5 6" id="KW-0482">Metalloprotease</keyword>
<dbReference type="InterPro" id="IPR001506">
    <property type="entry name" value="Peptidase_M12A"/>
</dbReference>
<dbReference type="Gene3D" id="3.40.390.10">
    <property type="entry name" value="Collagenase (Catalytic Domain)"/>
    <property type="match status" value="1"/>
</dbReference>
<keyword evidence="1 6" id="KW-0645">Protease</keyword>
<evidence type="ECO:0000256" key="4">
    <source>
        <dbReference type="ARBA" id="ARBA00022833"/>
    </source>
</evidence>
<evidence type="ECO:0000256" key="3">
    <source>
        <dbReference type="ARBA" id="ARBA00022801"/>
    </source>
</evidence>
<feature type="active site" evidence="6">
    <location>
        <position position="175"/>
    </location>
</feature>
<keyword evidence="3 6" id="KW-0378">Hydrolase</keyword>
<name>A0A6S7IR07_PARCT</name>
<dbReference type="InterPro" id="IPR034035">
    <property type="entry name" value="Astacin-like_dom"/>
</dbReference>
<proteinExistence type="predicted"/>
<dbReference type="SUPFAM" id="SSF55486">
    <property type="entry name" value="Metalloproteases ('zincins'), catalytic domain"/>
    <property type="match status" value="1"/>
</dbReference>
<dbReference type="AlphaFoldDB" id="A0A6S7IR07"/>
<dbReference type="OrthoDB" id="291007at2759"/>
<evidence type="ECO:0000313" key="9">
    <source>
        <dbReference type="Proteomes" id="UP001152795"/>
    </source>
</evidence>
<dbReference type="CDD" id="cd04280">
    <property type="entry name" value="ZnMc_astacin_like"/>
    <property type="match status" value="1"/>
</dbReference>
<dbReference type="PANTHER" id="PTHR10127">
    <property type="entry name" value="DISCOIDIN, CUB, EGF, LAMININ , AND ZINC METALLOPROTEASE DOMAIN CONTAINING"/>
    <property type="match status" value="1"/>
</dbReference>
<dbReference type="InterPro" id="IPR024079">
    <property type="entry name" value="MetalloPept_cat_dom_sf"/>
</dbReference>
<dbReference type="InterPro" id="IPR006026">
    <property type="entry name" value="Peptidase_Metallo"/>
</dbReference>
<comment type="caution">
    <text evidence="6">Lacks conserved residue(s) required for the propagation of feature annotation.</text>
</comment>
<dbReference type="EC" id="3.4.24.-" evidence="7"/>
<sequence length="278" mass="32318">MDEILAINTRRRDGLNNTENSKRSAVEDKIINANNAEEISDDLFEGDIVLDPDTIPEDKELYDMQQKKKNETSVKTGTKRQGTRNLKWLWHYKKVPYEISSSLFQIKDTILKAIQTFNSKTCVKFVPRKANDRNYVLFDKRQGCYSRIGRSYARQGPQVISVGQYCDYEDIIIHEMLHSVGFFHEQSRPDRQNHVEIHWQNIKPGFENEFLQYGHDLIAHLQINYNYKSIMHYGSKAFSKSAELETITAIGTRGKIELGNTQMSVLDIIELDALYRCK</sequence>
<comment type="cofactor">
    <cofactor evidence="6 7">
        <name>Zn(2+)</name>
        <dbReference type="ChEBI" id="CHEBI:29105"/>
    </cofactor>
    <text evidence="6 7">Binds 1 zinc ion per subunit.</text>
</comment>
<feature type="disulfide bond" evidence="6">
    <location>
        <begin position="144"/>
        <end position="166"/>
    </location>
</feature>
<gene>
    <name evidence="8" type="ORF">PACLA_8A011414</name>
</gene>
<feature type="binding site" evidence="6">
    <location>
        <position position="184"/>
    </location>
    <ligand>
        <name>Zn(2+)</name>
        <dbReference type="ChEBI" id="CHEBI:29105"/>
        <note>catalytic</note>
    </ligand>
</feature>
<dbReference type="EMBL" id="CACRXK020010767">
    <property type="protein sequence ID" value="CAB4020073.1"/>
    <property type="molecule type" value="Genomic_DNA"/>
</dbReference>
<keyword evidence="2 6" id="KW-0479">Metal-binding</keyword>
<dbReference type="Pfam" id="PF01400">
    <property type="entry name" value="Astacin"/>
    <property type="match status" value="1"/>
</dbReference>
<feature type="binding site" evidence="6">
    <location>
        <position position="178"/>
    </location>
    <ligand>
        <name>Zn(2+)</name>
        <dbReference type="ChEBI" id="CHEBI:29105"/>
        <note>catalytic</note>
    </ligand>
</feature>
<dbReference type="PANTHER" id="PTHR10127:SF780">
    <property type="entry name" value="METALLOENDOPEPTIDASE"/>
    <property type="match status" value="1"/>
</dbReference>
<dbReference type="PROSITE" id="PS51864">
    <property type="entry name" value="ASTACIN"/>
    <property type="match status" value="1"/>
</dbReference>
<dbReference type="PRINTS" id="PR00480">
    <property type="entry name" value="ASTACIN"/>
</dbReference>
<dbReference type="GO" id="GO:0006508">
    <property type="term" value="P:proteolysis"/>
    <property type="evidence" value="ECO:0007669"/>
    <property type="project" value="UniProtKB-KW"/>
</dbReference>
<comment type="caution">
    <text evidence="8">The sequence shown here is derived from an EMBL/GenBank/DDBJ whole genome shotgun (WGS) entry which is preliminary data.</text>
</comment>
<feature type="disulfide bond" evidence="6">
    <location>
        <begin position="122"/>
        <end position="277"/>
    </location>
</feature>
<feature type="non-terminal residue" evidence="8">
    <location>
        <position position="278"/>
    </location>
</feature>
<evidence type="ECO:0000256" key="7">
    <source>
        <dbReference type="RuleBase" id="RU361183"/>
    </source>
</evidence>
<reference evidence="8" key="1">
    <citation type="submission" date="2020-04" db="EMBL/GenBank/DDBJ databases">
        <authorList>
            <person name="Alioto T."/>
            <person name="Alioto T."/>
            <person name="Gomez Garrido J."/>
        </authorList>
    </citation>
    <scope>NUCLEOTIDE SEQUENCE</scope>
    <source>
        <strain evidence="8">A484AB</strain>
    </source>
</reference>